<proteinExistence type="predicted"/>
<reference evidence="1" key="1">
    <citation type="journal article" date="2014" name="Front. Microbiol.">
        <title>High frequency of phylogenetically diverse reductive dehalogenase-homologous genes in deep subseafloor sedimentary metagenomes.</title>
        <authorList>
            <person name="Kawai M."/>
            <person name="Futagami T."/>
            <person name="Toyoda A."/>
            <person name="Takaki Y."/>
            <person name="Nishi S."/>
            <person name="Hori S."/>
            <person name="Arai W."/>
            <person name="Tsubouchi T."/>
            <person name="Morono Y."/>
            <person name="Uchiyama I."/>
            <person name="Ito T."/>
            <person name="Fujiyama A."/>
            <person name="Inagaki F."/>
            <person name="Takami H."/>
        </authorList>
    </citation>
    <scope>NUCLEOTIDE SEQUENCE</scope>
    <source>
        <strain evidence="1">Expedition CK06-06</strain>
    </source>
</reference>
<gene>
    <name evidence="1" type="ORF">S01H4_22272</name>
</gene>
<comment type="caution">
    <text evidence="1">The sequence shown here is derived from an EMBL/GenBank/DDBJ whole genome shotgun (WGS) entry which is preliminary data.</text>
</comment>
<dbReference type="EMBL" id="BART01010181">
    <property type="protein sequence ID" value="GAG86162.1"/>
    <property type="molecule type" value="Genomic_DNA"/>
</dbReference>
<name>X1BYG0_9ZZZZ</name>
<sequence length="49" mass="5585">CFVVTNGIFIAKDTAQGHLGTFPVIEVALLEGWEKFDYRNGVSFLRRLR</sequence>
<feature type="non-terminal residue" evidence="1">
    <location>
        <position position="1"/>
    </location>
</feature>
<accession>X1BYG0</accession>
<evidence type="ECO:0000313" key="1">
    <source>
        <dbReference type="EMBL" id="GAG86162.1"/>
    </source>
</evidence>
<organism evidence="1">
    <name type="scientific">marine sediment metagenome</name>
    <dbReference type="NCBI Taxonomy" id="412755"/>
    <lineage>
        <taxon>unclassified sequences</taxon>
        <taxon>metagenomes</taxon>
        <taxon>ecological metagenomes</taxon>
    </lineage>
</organism>
<protein>
    <submittedName>
        <fullName evidence="1">Uncharacterized protein</fullName>
    </submittedName>
</protein>
<dbReference type="AlphaFoldDB" id="X1BYG0"/>